<evidence type="ECO:0000313" key="6">
    <source>
        <dbReference type="RefSeq" id="XP_022952678.1"/>
    </source>
</evidence>
<feature type="compositionally biased region" description="Acidic residues" evidence="1">
    <location>
        <begin position="56"/>
        <end position="73"/>
    </location>
</feature>
<feature type="region of interest" description="Disordered" evidence="1">
    <location>
        <begin position="1"/>
        <end position="174"/>
    </location>
</feature>
<feature type="compositionally biased region" description="Basic and acidic residues" evidence="1">
    <location>
        <begin position="40"/>
        <end position="55"/>
    </location>
</feature>
<dbReference type="InterPro" id="IPR057058">
    <property type="entry name" value="LTI65_LTI78_NYQTKV"/>
</dbReference>
<dbReference type="InterPro" id="IPR037491">
    <property type="entry name" value="LTI78/LTI65"/>
</dbReference>
<feature type="region of interest" description="Disordered" evidence="1">
    <location>
        <begin position="288"/>
        <end position="321"/>
    </location>
</feature>
<keyword evidence="5" id="KW-1185">Reference proteome</keyword>
<feature type="compositionally biased region" description="Basic and acidic residues" evidence="1">
    <location>
        <begin position="135"/>
        <end position="160"/>
    </location>
</feature>
<dbReference type="Pfam" id="PF23399">
    <property type="entry name" value="LTI65_PGEED"/>
    <property type="match status" value="1"/>
</dbReference>
<protein>
    <submittedName>
        <fullName evidence="6">Low-temperature-induced 78 kDa protein-like</fullName>
    </submittedName>
</protein>
<name>A0A6J1GLA2_CUCMO</name>
<feature type="compositionally biased region" description="Polar residues" evidence="1">
    <location>
        <begin position="113"/>
        <end position="133"/>
    </location>
</feature>
<dbReference type="InterPro" id="IPR056605">
    <property type="entry name" value="LTI65_LTI78_N"/>
</dbReference>
<evidence type="ECO:0000259" key="4">
    <source>
        <dbReference type="Pfam" id="PF23403"/>
    </source>
</evidence>
<dbReference type="PANTHER" id="PTHR33836">
    <property type="entry name" value="LOW-TEMPERATURE-INDUCED 65 KDA PROTEIN-RELATED"/>
    <property type="match status" value="1"/>
</dbReference>
<dbReference type="RefSeq" id="XP_022952678.1">
    <property type="nucleotide sequence ID" value="XM_023096910.1"/>
</dbReference>
<dbReference type="GO" id="GO:0009737">
    <property type="term" value="P:response to abscisic acid"/>
    <property type="evidence" value="ECO:0007669"/>
    <property type="project" value="InterPro"/>
</dbReference>
<feature type="compositionally biased region" description="Basic and acidic residues" evidence="1">
    <location>
        <begin position="302"/>
        <end position="315"/>
    </location>
</feature>
<dbReference type="Pfam" id="PF23402">
    <property type="entry name" value="LTI65_LTI78_NYQTKV"/>
    <property type="match status" value="1"/>
</dbReference>
<feature type="compositionally biased region" description="Basic residues" evidence="1">
    <location>
        <begin position="29"/>
        <end position="39"/>
    </location>
</feature>
<dbReference type="InterPro" id="IPR057059">
    <property type="entry name" value="LTI65/LTI78_PGEED"/>
</dbReference>
<evidence type="ECO:0000313" key="5">
    <source>
        <dbReference type="Proteomes" id="UP000504609"/>
    </source>
</evidence>
<proteinExistence type="predicted"/>
<gene>
    <name evidence="6" type="primary">LOC111455302</name>
</gene>
<evidence type="ECO:0000259" key="2">
    <source>
        <dbReference type="Pfam" id="PF23399"/>
    </source>
</evidence>
<feature type="domain" description="LTI65/LTI78 PGEED repeat" evidence="2">
    <location>
        <begin position="227"/>
        <end position="247"/>
    </location>
</feature>
<sequence>MDSQIAPQQQHHQGVEGEEDGQHHEKQSVLKKVKAKAKKIKDNITKHGAHDHPHDYDDDDEEEDDEEVLEDSVYEGAAMRGGVGGERQHEGVGIGMPPPGPRETTSRPAAVTTLFTSVDNSADTSNTTMSLSPSKLEEDPHAPKDKTHLHPRNSEVKVHDPASTGSEEAGESQILDSFAKMKVNDEQNQSRDQVSYAQKISAVGSAVSGKAVAAKDFVASKIALTVTEKLKPGEEDRALSEVISEALNRRKQEVVKVGESAFREPPKGSATESGRSVVGMVKDTVGSWLGKAGDQSAGQGRPGKDHGGTEAEVRILQESAN</sequence>
<dbReference type="KEGG" id="cmos:111455302"/>
<evidence type="ECO:0000259" key="3">
    <source>
        <dbReference type="Pfam" id="PF23402"/>
    </source>
</evidence>
<organism evidence="5 6">
    <name type="scientific">Cucurbita moschata</name>
    <name type="common">Winter crookneck squash</name>
    <name type="synonym">Cucurbita pepo var. moschata</name>
    <dbReference type="NCBI Taxonomy" id="3662"/>
    <lineage>
        <taxon>Eukaryota</taxon>
        <taxon>Viridiplantae</taxon>
        <taxon>Streptophyta</taxon>
        <taxon>Embryophyta</taxon>
        <taxon>Tracheophyta</taxon>
        <taxon>Spermatophyta</taxon>
        <taxon>Magnoliopsida</taxon>
        <taxon>eudicotyledons</taxon>
        <taxon>Gunneridae</taxon>
        <taxon>Pentapetalae</taxon>
        <taxon>rosids</taxon>
        <taxon>fabids</taxon>
        <taxon>Cucurbitales</taxon>
        <taxon>Cucurbitaceae</taxon>
        <taxon>Cucurbiteae</taxon>
        <taxon>Cucurbita</taxon>
    </lineage>
</organism>
<feature type="region of interest" description="Disordered" evidence="1">
    <location>
        <begin position="258"/>
        <end position="277"/>
    </location>
</feature>
<feature type="domain" description="LTI65/LTI78 N-terminal" evidence="4">
    <location>
        <begin position="22"/>
        <end position="79"/>
    </location>
</feature>
<dbReference type="GeneID" id="111455302"/>
<dbReference type="PANTHER" id="PTHR33836:SF1">
    <property type="entry name" value="LOW-TEMPERATURE-INDUCED 65 KDA PROTEIN-RELATED"/>
    <property type="match status" value="1"/>
</dbReference>
<dbReference type="Pfam" id="PF23403">
    <property type="entry name" value="LTI65_LTI78_N"/>
    <property type="match status" value="1"/>
</dbReference>
<reference evidence="6" key="1">
    <citation type="submission" date="2025-08" db="UniProtKB">
        <authorList>
            <consortium name="RefSeq"/>
        </authorList>
    </citation>
    <scope>IDENTIFICATION</scope>
    <source>
        <tissue evidence="6">Young leaves</tissue>
    </source>
</reference>
<feature type="domain" description="LTI65/LTI78 NYQTKV repeat" evidence="3">
    <location>
        <begin position="133"/>
        <end position="186"/>
    </location>
</feature>
<dbReference type="GO" id="GO:0006950">
    <property type="term" value="P:response to stress"/>
    <property type="evidence" value="ECO:0007669"/>
    <property type="project" value="TreeGrafter"/>
</dbReference>
<dbReference type="Proteomes" id="UP000504609">
    <property type="component" value="Unplaced"/>
</dbReference>
<accession>A0A6J1GLA2</accession>
<dbReference type="AlphaFoldDB" id="A0A6J1GLA2"/>
<evidence type="ECO:0000256" key="1">
    <source>
        <dbReference type="SAM" id="MobiDB-lite"/>
    </source>
</evidence>